<feature type="non-terminal residue" evidence="1">
    <location>
        <position position="109"/>
    </location>
</feature>
<dbReference type="GO" id="GO:0008817">
    <property type="term" value="F:corrinoid adenosyltransferase activity"/>
    <property type="evidence" value="ECO:0007669"/>
    <property type="project" value="InterPro"/>
</dbReference>
<sequence length="109" mass="12182">MIQIYTGNGKGKTTAALGLGLRAVGHGLKVIMIQFMKGEINYGELESVKHLPNFKIEQYGRPDFVNPENPDKEDIRLARQALKRAAKVIKDKQFDIIILDEINVVVSFG</sequence>
<dbReference type="GO" id="GO:0005524">
    <property type="term" value="F:ATP binding"/>
    <property type="evidence" value="ECO:0007669"/>
    <property type="project" value="InterPro"/>
</dbReference>
<name>X1PH35_9ZZZZ</name>
<dbReference type="Pfam" id="PF02572">
    <property type="entry name" value="CobA_CobO_BtuR"/>
    <property type="match status" value="1"/>
</dbReference>
<dbReference type="PANTHER" id="PTHR46638:SF1">
    <property type="entry name" value="CORRINOID ADENOSYLTRANSFERASE"/>
    <property type="match status" value="1"/>
</dbReference>
<dbReference type="InterPro" id="IPR027417">
    <property type="entry name" value="P-loop_NTPase"/>
</dbReference>
<dbReference type="AlphaFoldDB" id="X1PH35"/>
<dbReference type="Gene3D" id="3.40.50.300">
    <property type="entry name" value="P-loop containing nucleotide triphosphate hydrolases"/>
    <property type="match status" value="1"/>
</dbReference>
<evidence type="ECO:0000313" key="1">
    <source>
        <dbReference type="EMBL" id="GAI38330.1"/>
    </source>
</evidence>
<dbReference type="InterPro" id="IPR003724">
    <property type="entry name" value="CblAdoTrfase_CobA"/>
</dbReference>
<organism evidence="1">
    <name type="scientific">marine sediment metagenome</name>
    <dbReference type="NCBI Taxonomy" id="412755"/>
    <lineage>
        <taxon>unclassified sequences</taxon>
        <taxon>metagenomes</taxon>
        <taxon>ecological metagenomes</taxon>
    </lineage>
</organism>
<gene>
    <name evidence="1" type="ORF">S06H3_38656</name>
</gene>
<dbReference type="SUPFAM" id="SSF52540">
    <property type="entry name" value="P-loop containing nucleoside triphosphate hydrolases"/>
    <property type="match status" value="1"/>
</dbReference>
<comment type="caution">
    <text evidence="1">The sequence shown here is derived from an EMBL/GenBank/DDBJ whole genome shotgun (WGS) entry which is preliminary data.</text>
</comment>
<protein>
    <recommendedName>
        <fullName evidence="2">Cob(I)yrinic acid a,c-diamide adenosyltransferase</fullName>
    </recommendedName>
</protein>
<dbReference type="GO" id="GO:0009236">
    <property type="term" value="P:cobalamin biosynthetic process"/>
    <property type="evidence" value="ECO:0007669"/>
    <property type="project" value="InterPro"/>
</dbReference>
<proteinExistence type="predicted"/>
<accession>X1PH35</accession>
<reference evidence="1" key="1">
    <citation type="journal article" date="2014" name="Front. Microbiol.">
        <title>High frequency of phylogenetically diverse reductive dehalogenase-homologous genes in deep subseafloor sedimentary metagenomes.</title>
        <authorList>
            <person name="Kawai M."/>
            <person name="Futagami T."/>
            <person name="Toyoda A."/>
            <person name="Takaki Y."/>
            <person name="Nishi S."/>
            <person name="Hori S."/>
            <person name="Arai W."/>
            <person name="Tsubouchi T."/>
            <person name="Morono Y."/>
            <person name="Uchiyama I."/>
            <person name="Ito T."/>
            <person name="Fujiyama A."/>
            <person name="Inagaki F."/>
            <person name="Takami H."/>
        </authorList>
    </citation>
    <scope>NUCLEOTIDE SEQUENCE</scope>
    <source>
        <strain evidence="1">Expedition CK06-06</strain>
    </source>
</reference>
<dbReference type="PANTHER" id="PTHR46638">
    <property type="entry name" value="CORRINOID ADENOSYLTRANSFERASE"/>
    <property type="match status" value="1"/>
</dbReference>
<evidence type="ECO:0008006" key="2">
    <source>
        <dbReference type="Google" id="ProtNLM"/>
    </source>
</evidence>
<dbReference type="EMBL" id="BARV01023575">
    <property type="protein sequence ID" value="GAI38330.1"/>
    <property type="molecule type" value="Genomic_DNA"/>
</dbReference>